<evidence type="ECO:0000256" key="3">
    <source>
        <dbReference type="ARBA" id="ARBA00022679"/>
    </source>
</evidence>
<dbReference type="RefSeq" id="WP_132230429.1">
    <property type="nucleotide sequence ID" value="NZ_SMDC01000011.1"/>
</dbReference>
<dbReference type="PANTHER" id="PTHR10925:SF5">
    <property type="entry name" value="RNA CYTIDINE ACETYLTRANSFERASE"/>
    <property type="match status" value="1"/>
</dbReference>
<dbReference type="GO" id="GO:0051392">
    <property type="term" value="F:tRNA cytidine N4-acetyltransferase activity"/>
    <property type="evidence" value="ECO:0007669"/>
    <property type="project" value="UniProtKB-UniRule"/>
</dbReference>
<dbReference type="InterPro" id="IPR016181">
    <property type="entry name" value="Acyl_CoA_acyltransferase"/>
</dbReference>
<evidence type="ECO:0000256" key="10">
    <source>
        <dbReference type="SAM" id="MobiDB-lite"/>
    </source>
</evidence>
<keyword evidence="8 9" id="KW-0012">Acyltransferase</keyword>
<dbReference type="Pfam" id="PF08351">
    <property type="entry name" value="TmcA_N"/>
    <property type="match status" value="1"/>
</dbReference>
<evidence type="ECO:0000256" key="7">
    <source>
        <dbReference type="ARBA" id="ARBA00022884"/>
    </source>
</evidence>
<dbReference type="InterPro" id="IPR027417">
    <property type="entry name" value="P-loop_NTPase"/>
</dbReference>
<dbReference type="GO" id="GO:0005737">
    <property type="term" value="C:cytoplasm"/>
    <property type="evidence" value="ECO:0007669"/>
    <property type="project" value="UniProtKB-SubCell"/>
</dbReference>
<feature type="binding site" evidence="9">
    <location>
        <begin position="499"/>
        <end position="501"/>
    </location>
    <ligand>
        <name>acetyl-CoA</name>
        <dbReference type="ChEBI" id="CHEBI:57288"/>
    </ligand>
</feature>
<dbReference type="InterPro" id="IPR024914">
    <property type="entry name" value="tRNA_acetyltr_TmcA"/>
</dbReference>
<evidence type="ECO:0000259" key="11">
    <source>
        <dbReference type="PROSITE" id="PS51186"/>
    </source>
</evidence>
<dbReference type="SUPFAM" id="SSF52540">
    <property type="entry name" value="P-loop containing nucleoside triphosphate hydrolases"/>
    <property type="match status" value="1"/>
</dbReference>
<feature type="region of interest" description="Disordered" evidence="10">
    <location>
        <begin position="166"/>
        <end position="195"/>
    </location>
</feature>
<dbReference type="Gene3D" id="3.40.50.11040">
    <property type="match status" value="1"/>
</dbReference>
<comment type="function">
    <text evidence="9">Catalyzes the formation of N(4)-acetylcytidine (ac(4)C) at the wobble position of tRNA(Met), by using acetyl-CoA as an acetyl donor and ATP (or GTP).</text>
</comment>
<dbReference type="InterPro" id="IPR032672">
    <property type="entry name" value="TmcA/NAT10/Kre33"/>
</dbReference>
<dbReference type="Pfam" id="PF13718">
    <property type="entry name" value="GNAT_acetyltr_2"/>
    <property type="match status" value="2"/>
</dbReference>
<keyword evidence="7 9" id="KW-0694">RNA-binding</keyword>
<evidence type="ECO:0000256" key="2">
    <source>
        <dbReference type="ARBA" id="ARBA00022555"/>
    </source>
</evidence>
<dbReference type="EC" id="2.3.1.193" evidence="9"/>
<dbReference type="PROSITE" id="PS51186">
    <property type="entry name" value="GNAT"/>
    <property type="match status" value="1"/>
</dbReference>
<comment type="catalytic activity">
    <reaction evidence="9">
        <text>cytidine(34) in elongator tRNA(Met) + acetyl-CoA + ATP + H2O = N(4)-acetylcytidine(34) in elongator tRNA(Met) + ADP + phosphate + CoA + H(+)</text>
        <dbReference type="Rhea" id="RHEA:43788"/>
        <dbReference type="Rhea" id="RHEA-COMP:10693"/>
        <dbReference type="Rhea" id="RHEA-COMP:10694"/>
        <dbReference type="ChEBI" id="CHEBI:15377"/>
        <dbReference type="ChEBI" id="CHEBI:15378"/>
        <dbReference type="ChEBI" id="CHEBI:30616"/>
        <dbReference type="ChEBI" id="CHEBI:43474"/>
        <dbReference type="ChEBI" id="CHEBI:57287"/>
        <dbReference type="ChEBI" id="CHEBI:57288"/>
        <dbReference type="ChEBI" id="CHEBI:74900"/>
        <dbReference type="ChEBI" id="CHEBI:82748"/>
        <dbReference type="ChEBI" id="CHEBI:456216"/>
        <dbReference type="EC" id="2.3.1.193"/>
    </reaction>
</comment>
<keyword evidence="2 9" id="KW-0820">tRNA-binding</keyword>
<dbReference type="GO" id="GO:0005524">
    <property type="term" value="F:ATP binding"/>
    <property type="evidence" value="ECO:0007669"/>
    <property type="project" value="UniProtKB-UniRule"/>
</dbReference>
<proteinExistence type="inferred from homology"/>
<evidence type="ECO:0000256" key="9">
    <source>
        <dbReference type="HAMAP-Rule" id="MF_01886"/>
    </source>
</evidence>
<comment type="caution">
    <text evidence="9">Lacks conserved residue(s) required for the propagation of feature annotation.</text>
</comment>
<reference evidence="12 13" key="1">
    <citation type="submission" date="2019-03" db="EMBL/GenBank/DDBJ databases">
        <title>Genomic Encyclopedia of Type Strains, Phase IV (KMG-IV): sequencing the most valuable type-strain genomes for metagenomic binning, comparative biology and taxonomic classification.</title>
        <authorList>
            <person name="Goeker M."/>
        </authorList>
    </citation>
    <scope>NUCLEOTIDE SEQUENCE [LARGE SCALE GENOMIC DNA]</scope>
    <source>
        <strain evidence="12 13">DSM 203</strain>
    </source>
</reference>
<feature type="binding site" evidence="9">
    <location>
        <begin position="191"/>
        <end position="192"/>
    </location>
    <ligand>
        <name>ATP</name>
        <dbReference type="ChEBI" id="CHEBI:30616"/>
    </ligand>
</feature>
<protein>
    <recommendedName>
        <fullName evidence="9">tRNA(Met) cytidine acetyltransferase TmcA</fullName>
        <ecNumber evidence="9">2.3.1.193</ecNumber>
    </recommendedName>
</protein>
<evidence type="ECO:0000256" key="5">
    <source>
        <dbReference type="ARBA" id="ARBA00022741"/>
    </source>
</evidence>
<keyword evidence="6 9" id="KW-0067">ATP-binding</keyword>
<dbReference type="GO" id="GO:0000049">
    <property type="term" value="F:tRNA binding"/>
    <property type="evidence" value="ECO:0007669"/>
    <property type="project" value="UniProtKB-UniRule"/>
</dbReference>
<dbReference type="Pfam" id="PF05127">
    <property type="entry name" value="NAT10_TcmA_helicase"/>
    <property type="match status" value="1"/>
</dbReference>
<comment type="caution">
    <text evidence="12">The sequence shown here is derived from an EMBL/GenBank/DDBJ whole genome shotgun (WGS) entry which is preliminary data.</text>
</comment>
<dbReference type="Proteomes" id="UP000295247">
    <property type="component" value="Unassembled WGS sequence"/>
</dbReference>
<feature type="binding site" evidence="9">
    <location>
        <position position="197"/>
    </location>
    <ligand>
        <name>ATP</name>
        <dbReference type="ChEBI" id="CHEBI:30616"/>
    </ligand>
</feature>
<dbReference type="InterPro" id="IPR000182">
    <property type="entry name" value="GNAT_dom"/>
</dbReference>
<name>A0A4R4A6K2_MARGR</name>
<evidence type="ECO:0000256" key="4">
    <source>
        <dbReference type="ARBA" id="ARBA00022694"/>
    </source>
</evidence>
<evidence type="ECO:0000313" key="12">
    <source>
        <dbReference type="EMBL" id="TCW34408.1"/>
    </source>
</evidence>
<comment type="similarity">
    <text evidence="9">Belongs to the TmcA family.</text>
</comment>
<dbReference type="GO" id="GO:0002101">
    <property type="term" value="P:tRNA wobble cytosine modification"/>
    <property type="evidence" value="ECO:0007669"/>
    <property type="project" value="UniProtKB-UniRule"/>
</dbReference>
<dbReference type="CDD" id="cd04301">
    <property type="entry name" value="NAT_SF"/>
    <property type="match status" value="1"/>
</dbReference>
<organism evidence="12 13">
    <name type="scientific">Marichromatium gracile</name>
    <name type="common">Chromatium gracile</name>
    <dbReference type="NCBI Taxonomy" id="1048"/>
    <lineage>
        <taxon>Bacteria</taxon>
        <taxon>Pseudomonadati</taxon>
        <taxon>Pseudomonadota</taxon>
        <taxon>Gammaproteobacteria</taxon>
        <taxon>Chromatiales</taxon>
        <taxon>Chromatiaceae</taxon>
        <taxon>Marichromatium</taxon>
    </lineage>
</organism>
<dbReference type="GO" id="GO:1904812">
    <property type="term" value="P:rRNA acetylation involved in maturation of SSU-rRNA"/>
    <property type="evidence" value="ECO:0007669"/>
    <property type="project" value="TreeGrafter"/>
</dbReference>
<keyword evidence="4 9" id="KW-0819">tRNA processing</keyword>
<keyword evidence="1 9" id="KW-0963">Cytoplasm</keyword>
<feature type="compositionally biased region" description="Pro residues" evidence="10">
    <location>
        <begin position="174"/>
        <end position="187"/>
    </location>
</feature>
<dbReference type="HAMAP" id="MF_01886">
    <property type="entry name" value="tRNA_acetyltr_TmcA"/>
    <property type="match status" value="1"/>
</dbReference>
<dbReference type="Gene3D" id="1.20.120.890">
    <property type="entry name" value="tRNA(Met) cytidine acetyltransferase, tail domain"/>
    <property type="match status" value="1"/>
</dbReference>
<accession>A0A4R4A6K2</accession>
<dbReference type="GO" id="GO:0051391">
    <property type="term" value="P:tRNA acetylation"/>
    <property type="evidence" value="ECO:0007669"/>
    <property type="project" value="UniProtKB-UniRule"/>
</dbReference>
<dbReference type="PANTHER" id="PTHR10925">
    <property type="entry name" value="N-ACETYLTRANSFERASE 10"/>
    <property type="match status" value="1"/>
</dbReference>
<evidence type="ECO:0000256" key="6">
    <source>
        <dbReference type="ARBA" id="ARBA00022840"/>
    </source>
</evidence>
<dbReference type="Gene3D" id="3.40.630.30">
    <property type="match status" value="1"/>
</dbReference>
<dbReference type="SUPFAM" id="SSF55729">
    <property type="entry name" value="Acyl-CoA N-acyltransferases (Nat)"/>
    <property type="match status" value="1"/>
</dbReference>
<keyword evidence="3 9" id="KW-0808">Transferase</keyword>
<dbReference type="Gene3D" id="3.40.50.300">
    <property type="entry name" value="P-loop containing nucleotide triphosphate hydrolases"/>
    <property type="match status" value="1"/>
</dbReference>
<keyword evidence="5 9" id="KW-0547">Nucleotide-binding</keyword>
<evidence type="ECO:0000256" key="8">
    <source>
        <dbReference type="ARBA" id="ARBA00023315"/>
    </source>
</evidence>
<feature type="binding site" evidence="9">
    <location>
        <position position="351"/>
    </location>
    <ligand>
        <name>ATP</name>
        <dbReference type="ChEBI" id="CHEBI:30616"/>
    </ligand>
</feature>
<dbReference type="EMBL" id="SMDC01000011">
    <property type="protein sequence ID" value="TCW34408.1"/>
    <property type="molecule type" value="Genomic_DNA"/>
</dbReference>
<evidence type="ECO:0000256" key="1">
    <source>
        <dbReference type="ARBA" id="ARBA00022490"/>
    </source>
</evidence>
<dbReference type="InterPro" id="IPR013562">
    <property type="entry name" value="TmcA/NAT10_N"/>
</dbReference>
<dbReference type="InterPro" id="IPR038321">
    <property type="entry name" value="TmcA_C_sf"/>
</dbReference>
<dbReference type="AlphaFoldDB" id="A0A4R4A6K2"/>
<dbReference type="GO" id="GO:1990883">
    <property type="term" value="F:18S rRNA cytidine N-acetyltransferase activity"/>
    <property type="evidence" value="ECO:0007669"/>
    <property type="project" value="TreeGrafter"/>
</dbReference>
<dbReference type="InterPro" id="IPR007807">
    <property type="entry name" value="TcmA/NAT10_helicase"/>
</dbReference>
<feature type="domain" description="N-acetyltransferase" evidence="11">
    <location>
        <begin position="393"/>
        <end position="574"/>
    </location>
</feature>
<sequence>MPTPSPQATAIVALARALRAEALGCRQRRVLLVSGEVGWCERQALAVLATLPGLATTWLSARASPPQAEPLGAARKLLGGELALLVYDAHGGFDPDAFGAATGALIGGGLLLLLTPPLAEWSTLTDPQTARLAPWPHPPQPGGRFIARLARVLASDPALVHIDQSQHPAHWPQPDTPAPAPAPPPAPDAEGAASADQARAIEAVLRVARGRAHRPLVLSAHRGRGKSAALGIAARRLLAEAEDYRILVTAPNRGAAATLLGHAGSHPGLDFVAPADLLDRHPAADLVLVDEAAAIPAPLLEGLLHRYPRLVFAATVHGYEGTGRGFELRFRDALERHTPGWRLERLEQPIRWAAHDPLETLGFRALLLDAAIPAIDPPSSTTLAGITCERLDRDTLAGDETTLGALFGLLVQAHYQTRPADLRMLLDGPGVRVYACRLAGRVVATLIASAEGGIDDPALRAAIFEGRRRPRGHLLPQTLSAHAGLAEAPALRALRVVRIATHPALRRHGLGARLLTTLQAAARAEGLDLVGTSFGATPGLLAFWRHQGWRLAQVGTSRNAASGEHAVVLLAACSAAGERLATRAERRLGARIGVLLAGPLRALDPRIAAALLSALPPPSRNALEEDSAELHAFANAHRTLEASLAPLAGLTRVRLAETLRAGRITPDEAALLVACALQLHAPATLVERFSASGREALTEQLRMVTGRLLEAAMPGAGADKTTPRTP</sequence>
<gene>
    <name evidence="9" type="primary">tmcA</name>
    <name evidence="12" type="ORF">EDC29_111125</name>
</gene>
<evidence type="ECO:0000313" key="13">
    <source>
        <dbReference type="Proteomes" id="UP000295247"/>
    </source>
</evidence>
<comment type="subcellular location">
    <subcellularLocation>
        <location evidence="9">Cytoplasm</location>
    </subcellularLocation>
</comment>